<dbReference type="Proteomes" id="UP000030002">
    <property type="component" value="Unassembled WGS sequence"/>
</dbReference>
<sequence>MGRTRAGKFAAVSVPALAVSLGFGVAIAQGLVSATLSSANGFELAGSKTTATSMKLGLGTAQVAGAAGATDKQAAVADMAGTKLTGMCMAANDTIPVFGNIGVKIATAPADITDVGAVTLNAASITAGTTDLPKTTVGQAASEAGVSSSSANPNGFALTSVSQSGTDLVDLTGMNATAYALTLESGLTLSSLNVTPTTSTATCG</sequence>
<organism evidence="1 2">
    <name type="scientific">Knoellia sinensis KCTC 19936</name>
    <dbReference type="NCBI Taxonomy" id="1385520"/>
    <lineage>
        <taxon>Bacteria</taxon>
        <taxon>Bacillati</taxon>
        <taxon>Actinomycetota</taxon>
        <taxon>Actinomycetes</taxon>
        <taxon>Micrococcales</taxon>
        <taxon>Intrasporangiaceae</taxon>
        <taxon>Knoellia</taxon>
    </lineage>
</organism>
<dbReference type="EMBL" id="AVPJ01000002">
    <property type="protein sequence ID" value="KGN34411.1"/>
    <property type="molecule type" value="Genomic_DNA"/>
</dbReference>
<name>A0A0A0JFN7_9MICO</name>
<evidence type="ECO:0008006" key="3">
    <source>
        <dbReference type="Google" id="ProtNLM"/>
    </source>
</evidence>
<comment type="caution">
    <text evidence="1">The sequence shown here is derived from an EMBL/GenBank/DDBJ whole genome shotgun (WGS) entry which is preliminary data.</text>
</comment>
<reference evidence="1 2" key="1">
    <citation type="submission" date="2013-08" db="EMBL/GenBank/DDBJ databases">
        <title>The genome sequence of Knoellia sinensis.</title>
        <authorList>
            <person name="Zhu W."/>
            <person name="Wang G."/>
        </authorList>
    </citation>
    <scope>NUCLEOTIDE SEQUENCE [LARGE SCALE GENOMIC DNA]</scope>
    <source>
        <strain evidence="1 2">KCTC 19936</strain>
    </source>
</reference>
<evidence type="ECO:0000313" key="1">
    <source>
        <dbReference type="EMBL" id="KGN34411.1"/>
    </source>
</evidence>
<protein>
    <recommendedName>
        <fullName evidence="3">Cholesterol esterase</fullName>
    </recommendedName>
</protein>
<dbReference type="RefSeq" id="WP_035912377.1">
    <property type="nucleotide sequence ID" value="NZ_AVPJ01000002.1"/>
</dbReference>
<gene>
    <name evidence="1" type="ORF">N802_12720</name>
</gene>
<dbReference type="InterPro" id="IPR046198">
    <property type="entry name" value="DUF6230"/>
</dbReference>
<keyword evidence="2" id="KW-1185">Reference proteome</keyword>
<dbReference type="Pfam" id="PF19741">
    <property type="entry name" value="DUF6230"/>
    <property type="match status" value="1"/>
</dbReference>
<proteinExistence type="predicted"/>
<evidence type="ECO:0000313" key="2">
    <source>
        <dbReference type="Proteomes" id="UP000030002"/>
    </source>
</evidence>
<dbReference type="AlphaFoldDB" id="A0A0A0JFN7"/>
<accession>A0A0A0JFN7</accession>
<dbReference type="STRING" id="1385520.N802_12720"/>